<protein>
    <submittedName>
        <fullName evidence="2">Uncharacterized protein</fullName>
    </submittedName>
</protein>
<keyword evidence="1" id="KW-1133">Transmembrane helix</keyword>
<accession>A0AAU9Q9A8</accession>
<gene>
    <name evidence="2" type="ORF">THF1D04_440005</name>
</gene>
<keyword evidence="1" id="KW-0812">Transmembrane</keyword>
<dbReference type="AlphaFoldDB" id="A0AAU9Q9A8"/>
<evidence type="ECO:0000313" key="2">
    <source>
        <dbReference type="EMBL" id="CAH1537050.1"/>
    </source>
</evidence>
<feature type="transmembrane region" description="Helical" evidence="1">
    <location>
        <begin position="134"/>
        <end position="155"/>
    </location>
</feature>
<organism evidence="2 3">
    <name type="scientific">Vibrio owensii</name>
    <dbReference type="NCBI Taxonomy" id="696485"/>
    <lineage>
        <taxon>Bacteria</taxon>
        <taxon>Pseudomonadati</taxon>
        <taxon>Pseudomonadota</taxon>
        <taxon>Gammaproteobacteria</taxon>
        <taxon>Vibrionales</taxon>
        <taxon>Vibrionaceae</taxon>
        <taxon>Vibrio</taxon>
    </lineage>
</organism>
<dbReference type="EMBL" id="CAKMTQ010000039">
    <property type="protein sequence ID" value="CAH1537050.1"/>
    <property type="molecule type" value="Genomic_DNA"/>
</dbReference>
<evidence type="ECO:0000256" key="1">
    <source>
        <dbReference type="SAM" id="Phobius"/>
    </source>
</evidence>
<name>A0AAU9Q9A8_9VIBR</name>
<keyword evidence="1" id="KW-0472">Membrane</keyword>
<evidence type="ECO:0000313" key="3">
    <source>
        <dbReference type="Proteomes" id="UP001295420"/>
    </source>
</evidence>
<reference evidence="2" key="1">
    <citation type="submission" date="2022-01" db="EMBL/GenBank/DDBJ databases">
        <authorList>
            <person name="Lagorce A."/>
        </authorList>
    </citation>
    <scope>NUCLEOTIDE SEQUENCE</scope>
    <source>
        <strain evidence="2">Th15_F1_D04</strain>
    </source>
</reference>
<dbReference type="RefSeq" id="WP_409931719.1">
    <property type="nucleotide sequence ID" value="NZ_CAKMTQ010000039.1"/>
</dbReference>
<comment type="caution">
    <text evidence="2">The sequence shown here is derived from an EMBL/GenBank/DDBJ whole genome shotgun (WGS) entry which is preliminary data.</text>
</comment>
<proteinExistence type="predicted"/>
<dbReference type="Proteomes" id="UP001295420">
    <property type="component" value="Unassembled WGS sequence"/>
</dbReference>
<sequence>MSNEWMSLICISLMALYFVYKQAWVKTRQLKTQRQLMILQTQLRDRLVAVERSADKKTITTMLMINDGLNRAMDCVNTLSLSRYLRYLVRPQSQDDRDRGANFRRRLREASIPELNEVVQQADELLYQQLKCNALLAILTLAPLALVFWFGVVFIETTKRAHNRALNSMKVDMFWQTHQAGVLRSA</sequence>